<proteinExistence type="predicted"/>
<feature type="compositionally biased region" description="Basic and acidic residues" evidence="1">
    <location>
        <begin position="127"/>
        <end position="141"/>
    </location>
</feature>
<accession>A0A1X2HV57</accession>
<name>A0A1X2HV57_SYNRA</name>
<comment type="caution">
    <text evidence="3">The sequence shown here is derived from an EMBL/GenBank/DDBJ whole genome shotgun (WGS) entry which is preliminary data.</text>
</comment>
<feature type="chain" id="PRO_5012214002" evidence="2">
    <location>
        <begin position="24"/>
        <end position="230"/>
    </location>
</feature>
<gene>
    <name evidence="3" type="ORF">BCR43DRAFT_48525</name>
</gene>
<dbReference type="AlphaFoldDB" id="A0A1X2HV57"/>
<protein>
    <submittedName>
        <fullName evidence="3">Uncharacterized protein</fullName>
    </submittedName>
</protein>
<dbReference type="STRING" id="13706.A0A1X2HV57"/>
<reference evidence="3 4" key="1">
    <citation type="submission" date="2016-07" db="EMBL/GenBank/DDBJ databases">
        <title>Pervasive Adenine N6-methylation of Active Genes in Fungi.</title>
        <authorList>
            <consortium name="DOE Joint Genome Institute"/>
            <person name="Mondo S.J."/>
            <person name="Dannebaum R.O."/>
            <person name="Kuo R.C."/>
            <person name="Labutti K."/>
            <person name="Haridas S."/>
            <person name="Kuo A."/>
            <person name="Salamov A."/>
            <person name="Ahrendt S.R."/>
            <person name="Lipzen A."/>
            <person name="Sullivan W."/>
            <person name="Andreopoulos W.B."/>
            <person name="Clum A."/>
            <person name="Lindquist E."/>
            <person name="Daum C."/>
            <person name="Ramamoorthy G.K."/>
            <person name="Gryganskyi A."/>
            <person name="Culley D."/>
            <person name="Magnuson J.K."/>
            <person name="James T.Y."/>
            <person name="O'Malley M.A."/>
            <person name="Stajich J.E."/>
            <person name="Spatafora J.W."/>
            <person name="Visel A."/>
            <person name="Grigoriev I.V."/>
        </authorList>
    </citation>
    <scope>NUCLEOTIDE SEQUENCE [LARGE SCALE GENOMIC DNA]</scope>
    <source>
        <strain evidence="3 4">NRRL 2496</strain>
    </source>
</reference>
<keyword evidence="2" id="KW-0732">Signal</keyword>
<dbReference type="Proteomes" id="UP000242180">
    <property type="component" value="Unassembled WGS sequence"/>
</dbReference>
<keyword evidence="4" id="KW-1185">Reference proteome</keyword>
<evidence type="ECO:0000313" key="3">
    <source>
        <dbReference type="EMBL" id="ORZ03411.1"/>
    </source>
</evidence>
<feature type="signal peptide" evidence="2">
    <location>
        <begin position="1"/>
        <end position="23"/>
    </location>
</feature>
<feature type="region of interest" description="Disordered" evidence="1">
    <location>
        <begin position="81"/>
        <end position="143"/>
    </location>
</feature>
<evidence type="ECO:0000313" key="4">
    <source>
        <dbReference type="Proteomes" id="UP000242180"/>
    </source>
</evidence>
<sequence>MLATKLLTAVYLVGLHFTHYSTTHKQVCKKIHDTINAAEASALKQAEESHNTTETAETPVALPADDVEDAFMQLDRYQTMSHRERADAQHAVPTMRGRGRRGGGRGGRGGNYARTSINPNFNKRQRISSDKEVSADTKQEDDGTEYMEVLKPYLEYKKPTVEEREKKAAEERQMWGPPGSLMWLDKMRERRAWRGTYHDDFGGKTAYAMKGQWHYGQREFTGCLPDNEDG</sequence>
<dbReference type="InParanoid" id="A0A1X2HV57"/>
<organism evidence="3 4">
    <name type="scientific">Syncephalastrum racemosum</name>
    <name type="common">Filamentous fungus</name>
    <dbReference type="NCBI Taxonomy" id="13706"/>
    <lineage>
        <taxon>Eukaryota</taxon>
        <taxon>Fungi</taxon>
        <taxon>Fungi incertae sedis</taxon>
        <taxon>Mucoromycota</taxon>
        <taxon>Mucoromycotina</taxon>
        <taxon>Mucoromycetes</taxon>
        <taxon>Mucorales</taxon>
        <taxon>Syncephalastraceae</taxon>
        <taxon>Syncephalastrum</taxon>
    </lineage>
</organism>
<dbReference type="EMBL" id="MCGN01000001">
    <property type="protein sequence ID" value="ORZ03411.1"/>
    <property type="molecule type" value="Genomic_DNA"/>
</dbReference>
<evidence type="ECO:0000256" key="1">
    <source>
        <dbReference type="SAM" id="MobiDB-lite"/>
    </source>
</evidence>
<feature type="compositionally biased region" description="Polar residues" evidence="1">
    <location>
        <begin position="113"/>
        <end position="122"/>
    </location>
</feature>
<evidence type="ECO:0000256" key="2">
    <source>
        <dbReference type="SAM" id="SignalP"/>
    </source>
</evidence>